<dbReference type="Proteomes" id="UP000289856">
    <property type="component" value="Chromosome"/>
</dbReference>
<feature type="transmembrane region" description="Helical" evidence="7">
    <location>
        <begin position="249"/>
        <end position="270"/>
    </location>
</feature>
<keyword evidence="6 7" id="KW-0472">Membrane</keyword>
<organism evidence="10 11">
    <name type="scientific">Cohnella abietis</name>
    <dbReference type="NCBI Taxonomy" id="2507935"/>
    <lineage>
        <taxon>Bacteria</taxon>
        <taxon>Bacillati</taxon>
        <taxon>Bacillota</taxon>
        <taxon>Bacilli</taxon>
        <taxon>Bacillales</taxon>
        <taxon>Paenibacillaceae</taxon>
        <taxon>Cohnella</taxon>
    </lineage>
</organism>
<feature type="transmembrane region" description="Helical" evidence="7">
    <location>
        <begin position="20"/>
        <end position="45"/>
    </location>
</feature>
<keyword evidence="3" id="KW-0547">Nucleotide-binding</keyword>
<evidence type="ECO:0000313" key="11">
    <source>
        <dbReference type="Proteomes" id="UP000289856"/>
    </source>
</evidence>
<dbReference type="PANTHER" id="PTHR43394">
    <property type="entry name" value="ATP-DEPENDENT PERMEASE MDL1, MITOCHONDRIAL"/>
    <property type="match status" value="1"/>
</dbReference>
<dbReference type="GO" id="GO:0016887">
    <property type="term" value="F:ATP hydrolysis activity"/>
    <property type="evidence" value="ECO:0007669"/>
    <property type="project" value="InterPro"/>
</dbReference>
<dbReference type="AlphaFoldDB" id="A0A3T1D4B2"/>
<keyword evidence="11" id="KW-1185">Reference proteome</keyword>
<dbReference type="GO" id="GO:0015421">
    <property type="term" value="F:ABC-type oligopeptide transporter activity"/>
    <property type="evidence" value="ECO:0007669"/>
    <property type="project" value="TreeGrafter"/>
</dbReference>
<accession>A0A3T1D4B2</accession>
<dbReference type="InterPro" id="IPR003439">
    <property type="entry name" value="ABC_transporter-like_ATP-bd"/>
</dbReference>
<dbReference type="InterPro" id="IPR003593">
    <property type="entry name" value="AAA+_ATPase"/>
</dbReference>
<evidence type="ECO:0000256" key="6">
    <source>
        <dbReference type="ARBA" id="ARBA00023136"/>
    </source>
</evidence>
<evidence type="ECO:0000313" key="10">
    <source>
        <dbReference type="EMBL" id="BBI32815.1"/>
    </source>
</evidence>
<feature type="transmembrane region" description="Helical" evidence="7">
    <location>
        <begin position="162"/>
        <end position="186"/>
    </location>
</feature>
<evidence type="ECO:0000259" key="8">
    <source>
        <dbReference type="PROSITE" id="PS50893"/>
    </source>
</evidence>
<dbReference type="InterPro" id="IPR011527">
    <property type="entry name" value="ABC1_TM_dom"/>
</dbReference>
<dbReference type="GO" id="GO:0005524">
    <property type="term" value="F:ATP binding"/>
    <property type="evidence" value="ECO:0007669"/>
    <property type="project" value="UniProtKB-KW"/>
</dbReference>
<dbReference type="PROSITE" id="PS50893">
    <property type="entry name" value="ABC_TRANSPORTER_2"/>
    <property type="match status" value="1"/>
</dbReference>
<dbReference type="EMBL" id="AP019400">
    <property type="protein sequence ID" value="BBI32815.1"/>
    <property type="molecule type" value="Genomic_DNA"/>
</dbReference>
<evidence type="ECO:0000259" key="9">
    <source>
        <dbReference type="PROSITE" id="PS50929"/>
    </source>
</evidence>
<feature type="domain" description="ABC transmembrane type-1" evidence="9">
    <location>
        <begin position="23"/>
        <end position="306"/>
    </location>
</feature>
<evidence type="ECO:0000256" key="1">
    <source>
        <dbReference type="ARBA" id="ARBA00004651"/>
    </source>
</evidence>
<keyword evidence="2 7" id="KW-0812">Transmembrane</keyword>
<feature type="transmembrane region" description="Helical" evidence="7">
    <location>
        <begin position="57"/>
        <end position="76"/>
    </location>
</feature>
<dbReference type="SMART" id="SM00382">
    <property type="entry name" value="AAA"/>
    <property type="match status" value="1"/>
</dbReference>
<feature type="transmembrane region" description="Helical" evidence="7">
    <location>
        <begin position="276"/>
        <end position="295"/>
    </location>
</feature>
<dbReference type="PANTHER" id="PTHR43394:SF1">
    <property type="entry name" value="ATP-BINDING CASSETTE SUB-FAMILY B MEMBER 10, MITOCHONDRIAL"/>
    <property type="match status" value="1"/>
</dbReference>
<keyword evidence="5 7" id="KW-1133">Transmembrane helix</keyword>
<evidence type="ECO:0000256" key="4">
    <source>
        <dbReference type="ARBA" id="ARBA00022840"/>
    </source>
</evidence>
<dbReference type="CDD" id="cd03247">
    <property type="entry name" value="ABCC_cytochrome_bd"/>
    <property type="match status" value="1"/>
</dbReference>
<dbReference type="GO" id="GO:0005886">
    <property type="term" value="C:plasma membrane"/>
    <property type="evidence" value="ECO:0007669"/>
    <property type="project" value="UniProtKB-SubCell"/>
</dbReference>
<comment type="subcellular location">
    <subcellularLocation>
        <location evidence="1">Cell membrane</location>
        <topology evidence="1">Multi-pass membrane protein</topology>
    </subcellularLocation>
</comment>
<dbReference type="InterPro" id="IPR039421">
    <property type="entry name" value="Type_1_exporter"/>
</dbReference>
<dbReference type="NCBIfam" id="TIGR02868">
    <property type="entry name" value="CydC"/>
    <property type="match status" value="1"/>
</dbReference>
<dbReference type="PROSITE" id="PS50929">
    <property type="entry name" value="ABC_TM1F"/>
    <property type="match status" value="1"/>
</dbReference>
<sequence>MLDTRNKGWIAPYCRKYAGLLGAAALLGIAAVLSAAALLFTSGYLISRSALRPENVLMVYVPIVLVRAFGFGKAALQYAERLVGHHAVLRILSTMRARLYRQLEPQALWLRSRFRSGDLLGLVAEDIEQLQNVYLRIVLPAVSALFVYALSITLLVRIDATFAGLMALYAGFWLFVVPIISLRISASRRRHFKLLKKSHYQELTDAIFGLEDWVLSGRLGKWLENYRQQQAVTAQIEKKLRRREWRMQWFSRCATGGAVVMLVIWAGGLADQGRIDVTWIAALGLVAFPLMESIVRVTEVMNRIPDYEDSIERLNEIGDIVEPQQAASSQCLEAAALMLEKPPIDLKMDSVNFSYPGALNPAVHNLSLHVPQGGKLAVLGRSGAGKSTLLHLILGELQPDQGQVTVNGQSIQENTALFSVLNQKPYLFNTTVANNIRLGRSEASDEEVRYAAEQVGLHAMIESLSGGYDTRMEEAGRRFSGGERQRIALARVLLQNLPIVVLDEPAVGLDPITEAKLLETIFRVLKGKTLIWVTHHLLGVEQMDEIIFMNKGAVSMRGTHTELLRHHEAYRRLYELDHIE</sequence>
<dbReference type="InterPro" id="IPR027417">
    <property type="entry name" value="P-loop_NTPase"/>
</dbReference>
<keyword evidence="4 10" id="KW-0067">ATP-binding</keyword>
<dbReference type="SUPFAM" id="SSF52540">
    <property type="entry name" value="P-loop containing nucleoside triphosphate hydrolases"/>
    <property type="match status" value="1"/>
</dbReference>
<feature type="domain" description="ABC transporter" evidence="8">
    <location>
        <begin position="346"/>
        <end position="576"/>
    </location>
</feature>
<dbReference type="InterPro" id="IPR036640">
    <property type="entry name" value="ABC1_TM_sf"/>
</dbReference>
<evidence type="ECO:0000256" key="3">
    <source>
        <dbReference type="ARBA" id="ARBA00022741"/>
    </source>
</evidence>
<name>A0A3T1D4B2_9BACL</name>
<dbReference type="GO" id="GO:0034775">
    <property type="term" value="P:glutathione transmembrane transport"/>
    <property type="evidence" value="ECO:0007669"/>
    <property type="project" value="InterPro"/>
</dbReference>
<feature type="transmembrane region" description="Helical" evidence="7">
    <location>
        <begin position="133"/>
        <end position="156"/>
    </location>
</feature>
<reference evidence="10 11" key="1">
    <citation type="submission" date="2019-01" db="EMBL/GenBank/DDBJ databases">
        <title>Complete genome sequence of Cohnella hallensis HS21 isolated from Korean fir (Abies koreana) rhizospheric soil.</title>
        <authorList>
            <person name="Jiang L."/>
            <person name="Kang S.W."/>
            <person name="Kim S."/>
            <person name="Jung J."/>
            <person name="Kim C.Y."/>
            <person name="Kim D.H."/>
            <person name="Kim S.W."/>
            <person name="Lee J."/>
        </authorList>
    </citation>
    <scope>NUCLEOTIDE SEQUENCE [LARGE SCALE GENOMIC DNA]</scope>
    <source>
        <strain evidence="10 11">HS21</strain>
    </source>
</reference>
<dbReference type="PROSITE" id="PS00211">
    <property type="entry name" value="ABC_TRANSPORTER_1"/>
    <property type="match status" value="1"/>
</dbReference>
<dbReference type="GO" id="GO:0045454">
    <property type="term" value="P:cell redox homeostasis"/>
    <property type="evidence" value="ECO:0007669"/>
    <property type="project" value="InterPro"/>
</dbReference>
<proteinExistence type="predicted"/>
<dbReference type="Gene3D" id="3.40.50.300">
    <property type="entry name" value="P-loop containing nucleotide triphosphate hydrolases"/>
    <property type="match status" value="1"/>
</dbReference>
<dbReference type="KEGG" id="cohn:KCTCHS21_22140"/>
<gene>
    <name evidence="10" type="primary">cydD</name>
    <name evidence="10" type="ORF">KCTCHS21_22140</name>
</gene>
<dbReference type="Gene3D" id="1.20.1560.10">
    <property type="entry name" value="ABC transporter type 1, transmembrane domain"/>
    <property type="match status" value="1"/>
</dbReference>
<dbReference type="Pfam" id="PF00005">
    <property type="entry name" value="ABC_tran"/>
    <property type="match status" value="1"/>
</dbReference>
<dbReference type="SUPFAM" id="SSF90123">
    <property type="entry name" value="ABC transporter transmembrane region"/>
    <property type="match status" value="1"/>
</dbReference>
<evidence type="ECO:0000256" key="7">
    <source>
        <dbReference type="SAM" id="Phobius"/>
    </source>
</evidence>
<evidence type="ECO:0000256" key="5">
    <source>
        <dbReference type="ARBA" id="ARBA00022989"/>
    </source>
</evidence>
<dbReference type="InterPro" id="IPR017871">
    <property type="entry name" value="ABC_transporter-like_CS"/>
</dbReference>
<dbReference type="OrthoDB" id="9802264at2"/>
<protein>
    <submittedName>
        <fullName evidence="10">ATP-binding/permease protein CydD</fullName>
    </submittedName>
</protein>
<evidence type="ECO:0000256" key="2">
    <source>
        <dbReference type="ARBA" id="ARBA00022692"/>
    </source>
</evidence>
<dbReference type="RefSeq" id="WP_130607626.1">
    <property type="nucleotide sequence ID" value="NZ_AP019400.1"/>
</dbReference>
<dbReference type="InterPro" id="IPR014223">
    <property type="entry name" value="ABC_CydC/D"/>
</dbReference>